<keyword evidence="3" id="KW-0521">NADP</keyword>
<evidence type="ECO:0000313" key="6">
    <source>
        <dbReference type="Proteomes" id="UP000570361"/>
    </source>
</evidence>
<evidence type="ECO:0000256" key="3">
    <source>
        <dbReference type="ARBA" id="ARBA00022857"/>
    </source>
</evidence>
<keyword evidence="6" id="KW-1185">Reference proteome</keyword>
<dbReference type="RefSeq" id="WP_183598588.1">
    <property type="nucleotide sequence ID" value="NZ_JACHXK010000002.1"/>
</dbReference>
<dbReference type="EC" id="1.1.1.320" evidence="5"/>
<evidence type="ECO:0000313" key="5">
    <source>
        <dbReference type="EMBL" id="MBB3109503.1"/>
    </source>
</evidence>
<dbReference type="GO" id="GO:0004757">
    <property type="term" value="F:sepiapterin reductase (NADP+) activity"/>
    <property type="evidence" value="ECO:0007669"/>
    <property type="project" value="TreeGrafter"/>
</dbReference>
<evidence type="ECO:0000256" key="1">
    <source>
        <dbReference type="ARBA" id="ARBA00004496"/>
    </source>
</evidence>
<proteinExistence type="predicted"/>
<dbReference type="EMBL" id="JACHXK010000002">
    <property type="protein sequence ID" value="MBB3109503.1"/>
    <property type="molecule type" value="Genomic_DNA"/>
</dbReference>
<name>A0A7W5AVF8_9BACL</name>
<organism evidence="5 6">
    <name type="scientific">Paenibacillus phyllosphaerae</name>
    <dbReference type="NCBI Taxonomy" id="274593"/>
    <lineage>
        <taxon>Bacteria</taxon>
        <taxon>Bacillati</taxon>
        <taxon>Bacillota</taxon>
        <taxon>Bacilli</taxon>
        <taxon>Bacillales</taxon>
        <taxon>Paenibacillaceae</taxon>
        <taxon>Paenibacillus</taxon>
    </lineage>
</organism>
<keyword evidence="4 5" id="KW-0560">Oxidoreductase</keyword>
<dbReference type="AlphaFoldDB" id="A0A7W5AVF8"/>
<dbReference type="InterPro" id="IPR051721">
    <property type="entry name" value="Biopterin_syn/organic_redct"/>
</dbReference>
<sequence length="246" mass="26725">MKRDIVIITGASRGLGEALTLAYLKRGSYVYGLSRGVSEEAKAAERFTAVNVDLSSAAEVEMAMHRLFEQLDPASVEAITLINNAAMLEPIAPIDQCGTDDIADHIHTGLLAPVLLTSLFIGKTREWALAKKLAIVTSGMANYPTASMSLYCSVKAAVNIFTQSVRAEQRLAAHPVRVVAVDPGMIDTQMQVSARSHQGEEAFPLGAFFQESYEQEKLVPADQVAARVIELLDQEQDNEAIVRTYT</sequence>
<comment type="caution">
    <text evidence="5">The sequence shown here is derived from an EMBL/GenBank/DDBJ whole genome shotgun (WGS) entry which is preliminary data.</text>
</comment>
<accession>A0A7W5AVF8</accession>
<evidence type="ECO:0000256" key="2">
    <source>
        <dbReference type="ARBA" id="ARBA00022490"/>
    </source>
</evidence>
<dbReference type="PRINTS" id="PR00081">
    <property type="entry name" value="GDHRDH"/>
</dbReference>
<dbReference type="Proteomes" id="UP000570361">
    <property type="component" value="Unassembled WGS sequence"/>
</dbReference>
<keyword evidence="2" id="KW-0963">Cytoplasm</keyword>
<dbReference type="GO" id="GO:0005737">
    <property type="term" value="C:cytoplasm"/>
    <property type="evidence" value="ECO:0007669"/>
    <property type="project" value="UniProtKB-SubCell"/>
</dbReference>
<protein>
    <submittedName>
        <fullName evidence="5">Benzil reductase ((S)-benzoin forming)</fullName>
        <ecNumber evidence="5">1.1.1.320</ecNumber>
    </submittedName>
</protein>
<dbReference type="InterPro" id="IPR002347">
    <property type="entry name" value="SDR_fam"/>
</dbReference>
<dbReference type="PANTHER" id="PTHR44085:SF2">
    <property type="entry name" value="SEPIAPTERIN REDUCTASE"/>
    <property type="match status" value="1"/>
</dbReference>
<evidence type="ECO:0000256" key="4">
    <source>
        <dbReference type="ARBA" id="ARBA00023002"/>
    </source>
</evidence>
<dbReference type="SUPFAM" id="SSF51735">
    <property type="entry name" value="NAD(P)-binding Rossmann-fold domains"/>
    <property type="match status" value="1"/>
</dbReference>
<dbReference type="GO" id="GO:0006729">
    <property type="term" value="P:tetrahydrobiopterin biosynthetic process"/>
    <property type="evidence" value="ECO:0007669"/>
    <property type="project" value="TreeGrafter"/>
</dbReference>
<gene>
    <name evidence="5" type="ORF">FHS18_001555</name>
</gene>
<dbReference type="Gene3D" id="3.40.50.720">
    <property type="entry name" value="NAD(P)-binding Rossmann-like Domain"/>
    <property type="match status" value="1"/>
</dbReference>
<comment type="subcellular location">
    <subcellularLocation>
        <location evidence="1">Cytoplasm</location>
    </subcellularLocation>
</comment>
<reference evidence="5 6" key="1">
    <citation type="submission" date="2020-08" db="EMBL/GenBank/DDBJ databases">
        <title>Genomic Encyclopedia of Type Strains, Phase III (KMG-III): the genomes of soil and plant-associated and newly described type strains.</title>
        <authorList>
            <person name="Whitman W."/>
        </authorList>
    </citation>
    <scope>NUCLEOTIDE SEQUENCE [LARGE SCALE GENOMIC DNA]</scope>
    <source>
        <strain evidence="5 6">CECT 5862</strain>
    </source>
</reference>
<dbReference type="InterPro" id="IPR036291">
    <property type="entry name" value="NAD(P)-bd_dom_sf"/>
</dbReference>
<dbReference type="PANTHER" id="PTHR44085">
    <property type="entry name" value="SEPIAPTERIN REDUCTASE"/>
    <property type="match status" value="1"/>
</dbReference>
<dbReference type="Pfam" id="PF00106">
    <property type="entry name" value="adh_short"/>
    <property type="match status" value="1"/>
</dbReference>